<dbReference type="GO" id="GO:0004660">
    <property type="term" value="F:protein farnesyltransferase activity"/>
    <property type="evidence" value="ECO:0007669"/>
    <property type="project" value="UniProtKB-EC"/>
</dbReference>
<evidence type="ECO:0000313" key="16">
    <source>
        <dbReference type="Proteomes" id="UP001255856"/>
    </source>
</evidence>
<dbReference type="Proteomes" id="UP001255856">
    <property type="component" value="Unassembled WGS sequence"/>
</dbReference>
<keyword evidence="8" id="KW-0460">Magnesium</keyword>
<dbReference type="PROSITE" id="PS51147">
    <property type="entry name" value="PFTA"/>
    <property type="match status" value="2"/>
</dbReference>
<protein>
    <recommendedName>
        <fullName evidence="9">Protein farnesyltransferase/geranylgeranyltransferase type-1 subunit alpha</fullName>
        <ecNumber evidence="4">2.5.1.58</ecNumber>
        <ecNumber evidence="3">2.5.1.59</ecNumber>
    </recommendedName>
    <alternativeName>
        <fullName evidence="12">CAAX farnesyltransferase subunit alpha</fullName>
    </alternativeName>
    <alternativeName>
        <fullName evidence="11">FTase-alpha</fullName>
    </alternativeName>
    <alternativeName>
        <fullName evidence="10">Ras proteins prenyltransferase subunit alpha</fullName>
    </alternativeName>
    <alternativeName>
        <fullName evidence="13">Type I protein geranyl-geranyltransferase subunit alpha</fullName>
    </alternativeName>
</protein>
<evidence type="ECO:0000256" key="8">
    <source>
        <dbReference type="ARBA" id="ARBA00022842"/>
    </source>
</evidence>
<dbReference type="GO" id="GO:0005965">
    <property type="term" value="C:protein farnesyltransferase complex"/>
    <property type="evidence" value="ECO:0007669"/>
    <property type="project" value="TreeGrafter"/>
</dbReference>
<evidence type="ECO:0000256" key="10">
    <source>
        <dbReference type="ARBA" id="ARBA00041392"/>
    </source>
</evidence>
<dbReference type="PANTHER" id="PTHR11129:SF1">
    <property type="entry name" value="PROTEIN FARNESYLTRANSFERASE_GERANYLGERANYLTRANSFERASE TYPE-1 SUBUNIT ALPHA"/>
    <property type="match status" value="1"/>
</dbReference>
<evidence type="ECO:0000256" key="3">
    <source>
        <dbReference type="ARBA" id="ARBA00012700"/>
    </source>
</evidence>
<evidence type="ECO:0000256" key="12">
    <source>
        <dbReference type="ARBA" id="ARBA00043086"/>
    </source>
</evidence>
<evidence type="ECO:0000256" key="6">
    <source>
        <dbReference type="ARBA" id="ARBA00022679"/>
    </source>
</evidence>
<accession>A0AAD9IDF5</accession>
<evidence type="ECO:0000313" key="15">
    <source>
        <dbReference type="EMBL" id="KAK2076026.1"/>
    </source>
</evidence>
<feature type="compositionally biased region" description="Low complexity" evidence="14">
    <location>
        <begin position="132"/>
        <end position="145"/>
    </location>
</feature>
<gene>
    <name evidence="15" type="ORF">QBZ16_001362</name>
</gene>
<feature type="region of interest" description="Disordered" evidence="14">
    <location>
        <begin position="108"/>
        <end position="156"/>
    </location>
</feature>
<keyword evidence="6" id="KW-0808">Transferase</keyword>
<keyword evidence="7" id="KW-0677">Repeat</keyword>
<evidence type="ECO:0000256" key="1">
    <source>
        <dbReference type="ARBA" id="ARBA00001946"/>
    </source>
</evidence>
<organism evidence="15 16">
    <name type="scientific">Prototheca wickerhamii</name>
    <dbReference type="NCBI Taxonomy" id="3111"/>
    <lineage>
        <taxon>Eukaryota</taxon>
        <taxon>Viridiplantae</taxon>
        <taxon>Chlorophyta</taxon>
        <taxon>core chlorophytes</taxon>
        <taxon>Trebouxiophyceae</taxon>
        <taxon>Chlorellales</taxon>
        <taxon>Chlorellaceae</taxon>
        <taxon>Prototheca</taxon>
    </lineage>
</organism>
<proteinExistence type="inferred from homology"/>
<evidence type="ECO:0000256" key="9">
    <source>
        <dbReference type="ARBA" id="ARBA00040965"/>
    </source>
</evidence>
<comment type="caution">
    <text evidence="15">The sequence shown here is derived from an EMBL/GenBank/DDBJ whole genome shotgun (WGS) entry which is preliminary data.</text>
</comment>
<evidence type="ECO:0000256" key="7">
    <source>
        <dbReference type="ARBA" id="ARBA00022737"/>
    </source>
</evidence>
<comment type="cofactor">
    <cofactor evidence="1">
        <name>Mg(2+)</name>
        <dbReference type="ChEBI" id="CHEBI:18420"/>
    </cofactor>
</comment>
<dbReference type="PANTHER" id="PTHR11129">
    <property type="entry name" value="PROTEIN FARNESYLTRANSFERASE ALPHA SUBUNIT/RAB GERANYLGERANYL TRANSFERASE ALPHA SUBUNIT"/>
    <property type="match status" value="1"/>
</dbReference>
<evidence type="ECO:0000256" key="4">
    <source>
        <dbReference type="ARBA" id="ARBA00012702"/>
    </source>
</evidence>
<keyword evidence="5" id="KW-0637">Prenyltransferase</keyword>
<comment type="similarity">
    <text evidence="2">Belongs to the protein prenyltransferase subunit alpha family.</text>
</comment>
<sequence>MARIEFEELEDADPQLGSLAGLLADEVWEDVTPLVPRCPGDPVVDIDKDESTELLFGRFWAVKEAGELSARVLALTEHIILHVASNEYTVWEWRWRCLCAGIESARLPAPSDKGSAELASDKGVETAGRPEACTSPAAPAQAASDTPPPPPPIRLTPATLAHELALTASVAAFSPKNYQLWNARRKLAFSRGALLTDAEADAELAFSEACLAQDAKNHHAWMHRQAVLAAVWSERVARDELELTTQLLLDDDVRNNSVWAQRMFVVRRLVAAEVGVPGAAQPGALLIAGGGPLKEGALEADHAVIKREVTMVRDALQSAPSNQAAWNYLWGLRQLVRGAGLDPEIKSLADRVRKDAPWALPAQVILTRLAQATAE</sequence>
<evidence type="ECO:0000256" key="14">
    <source>
        <dbReference type="SAM" id="MobiDB-lite"/>
    </source>
</evidence>
<dbReference type="Gene3D" id="1.25.40.120">
    <property type="entry name" value="Protein prenylyltransferase"/>
    <property type="match status" value="2"/>
</dbReference>
<dbReference type="InterPro" id="IPR002088">
    <property type="entry name" value="Prenyl_trans_a"/>
</dbReference>
<dbReference type="SUPFAM" id="SSF48439">
    <property type="entry name" value="Protein prenylyltransferase"/>
    <property type="match status" value="1"/>
</dbReference>
<evidence type="ECO:0000256" key="5">
    <source>
        <dbReference type="ARBA" id="ARBA00022602"/>
    </source>
</evidence>
<evidence type="ECO:0000256" key="13">
    <source>
        <dbReference type="ARBA" id="ARBA00043219"/>
    </source>
</evidence>
<dbReference type="EC" id="2.5.1.59" evidence="3"/>
<dbReference type="GO" id="GO:0005953">
    <property type="term" value="C:CAAX-protein geranylgeranyltransferase complex"/>
    <property type="evidence" value="ECO:0007669"/>
    <property type="project" value="TreeGrafter"/>
</dbReference>
<dbReference type="AlphaFoldDB" id="A0AAD9IDF5"/>
<dbReference type="GO" id="GO:0004662">
    <property type="term" value="F:CAAX-protein geranylgeranyltransferase activity"/>
    <property type="evidence" value="ECO:0007669"/>
    <property type="project" value="UniProtKB-EC"/>
</dbReference>
<dbReference type="EC" id="2.5.1.58" evidence="4"/>
<evidence type="ECO:0000256" key="2">
    <source>
        <dbReference type="ARBA" id="ARBA00006734"/>
    </source>
</evidence>
<keyword evidence="16" id="KW-1185">Reference proteome</keyword>
<dbReference type="EMBL" id="JASFZW010000012">
    <property type="protein sequence ID" value="KAK2076026.1"/>
    <property type="molecule type" value="Genomic_DNA"/>
</dbReference>
<evidence type="ECO:0000256" key="11">
    <source>
        <dbReference type="ARBA" id="ARBA00042436"/>
    </source>
</evidence>
<name>A0AAD9IDF5_PROWI</name>
<dbReference type="Pfam" id="PF01239">
    <property type="entry name" value="PPTA"/>
    <property type="match status" value="4"/>
</dbReference>
<reference evidence="15" key="1">
    <citation type="submission" date="2021-01" db="EMBL/GenBank/DDBJ databases">
        <authorList>
            <person name="Eckstrom K.M.E."/>
        </authorList>
    </citation>
    <scope>NUCLEOTIDE SEQUENCE</scope>
    <source>
        <strain evidence="15">UVCC 0001</strain>
    </source>
</reference>